<evidence type="ECO:0000256" key="2">
    <source>
        <dbReference type="SAM" id="MobiDB-lite"/>
    </source>
</evidence>
<dbReference type="InterPro" id="IPR002104">
    <property type="entry name" value="Integrase_catalytic"/>
</dbReference>
<dbReference type="RefSeq" id="WP_089279873.1">
    <property type="nucleotide sequence ID" value="NZ_FZON01000060.1"/>
</dbReference>
<dbReference type="Pfam" id="PF00589">
    <property type="entry name" value="Phage_integrase"/>
    <property type="match status" value="1"/>
</dbReference>
<feature type="domain" description="Tyr recombinase" evidence="3">
    <location>
        <begin position="88"/>
        <end position="190"/>
    </location>
</feature>
<sequence>MAAVFDIAPLAELSGITRAILSLQDELTGTARRAASRWQSEPVRVNMCAIRSSACRYPHRAPPARTRPGSPRCSRRATVSTSPDRLLSQKDRRRREYAIPPELAEELTRLSRDAMVLIHHRKGLPYNPEALGNWFKEQCKAAGLIHCSLHGIRKGQVTRIANDGSSPDEVMACLAHKTNAEGATYTKKADRGRLADSGLSRPSGAQCCPIHRKGWTFNPEKRSQIKDLRDKVAARRGIEPLFPG</sequence>
<reference evidence="4 5" key="1">
    <citation type="submission" date="2017-06" db="EMBL/GenBank/DDBJ databases">
        <authorList>
            <person name="Kim H.J."/>
            <person name="Triplett B.A."/>
        </authorList>
    </citation>
    <scope>NUCLEOTIDE SEQUENCE [LARGE SCALE GENOMIC DNA]</scope>
    <source>
        <strain evidence="4 5">DSM 11445</strain>
    </source>
</reference>
<evidence type="ECO:0000313" key="5">
    <source>
        <dbReference type="Proteomes" id="UP000198440"/>
    </source>
</evidence>
<dbReference type="InterPro" id="IPR013762">
    <property type="entry name" value="Integrase-like_cat_sf"/>
</dbReference>
<feature type="region of interest" description="Disordered" evidence="2">
    <location>
        <begin position="59"/>
        <end position="99"/>
    </location>
</feature>
<dbReference type="AlphaFoldDB" id="A0A239K2Z5"/>
<dbReference type="GO" id="GO:0015074">
    <property type="term" value="P:DNA integration"/>
    <property type="evidence" value="ECO:0007669"/>
    <property type="project" value="InterPro"/>
</dbReference>
<gene>
    <name evidence="4" type="ORF">SAMN04488078_106023</name>
</gene>
<evidence type="ECO:0000313" key="4">
    <source>
        <dbReference type="EMBL" id="SNT12370.1"/>
    </source>
</evidence>
<evidence type="ECO:0000259" key="3">
    <source>
        <dbReference type="Pfam" id="PF00589"/>
    </source>
</evidence>
<name>A0A239K2Z5_9RHOB</name>
<proteinExistence type="predicted"/>
<dbReference type="GO" id="GO:0006310">
    <property type="term" value="P:DNA recombination"/>
    <property type="evidence" value="ECO:0007669"/>
    <property type="project" value="UniProtKB-KW"/>
</dbReference>
<dbReference type="GO" id="GO:0003677">
    <property type="term" value="F:DNA binding"/>
    <property type="evidence" value="ECO:0007669"/>
    <property type="project" value="InterPro"/>
</dbReference>
<protein>
    <submittedName>
        <fullName evidence="4">Phage integrase family protein</fullName>
    </submittedName>
</protein>
<keyword evidence="1" id="KW-0233">DNA recombination</keyword>
<dbReference type="Proteomes" id="UP000198440">
    <property type="component" value="Unassembled WGS sequence"/>
</dbReference>
<accession>A0A239K2Z5</accession>
<dbReference type="Gene3D" id="1.10.443.10">
    <property type="entry name" value="Intergrase catalytic core"/>
    <property type="match status" value="1"/>
</dbReference>
<organism evidence="4 5">
    <name type="scientific">Antarctobacter heliothermus</name>
    <dbReference type="NCBI Taxonomy" id="74033"/>
    <lineage>
        <taxon>Bacteria</taxon>
        <taxon>Pseudomonadati</taxon>
        <taxon>Pseudomonadota</taxon>
        <taxon>Alphaproteobacteria</taxon>
        <taxon>Rhodobacterales</taxon>
        <taxon>Roseobacteraceae</taxon>
        <taxon>Antarctobacter</taxon>
    </lineage>
</organism>
<dbReference type="InterPro" id="IPR011010">
    <property type="entry name" value="DNA_brk_join_enz"/>
</dbReference>
<evidence type="ECO:0000256" key="1">
    <source>
        <dbReference type="ARBA" id="ARBA00023172"/>
    </source>
</evidence>
<feature type="compositionally biased region" description="Basic and acidic residues" evidence="2">
    <location>
        <begin position="87"/>
        <end position="97"/>
    </location>
</feature>
<dbReference type="OrthoDB" id="7510934at2"/>
<dbReference type="SUPFAM" id="SSF56349">
    <property type="entry name" value="DNA breaking-rejoining enzymes"/>
    <property type="match status" value="1"/>
</dbReference>
<dbReference type="EMBL" id="FZON01000060">
    <property type="protein sequence ID" value="SNT12370.1"/>
    <property type="molecule type" value="Genomic_DNA"/>
</dbReference>